<gene>
    <name evidence="2" type="ORF">BT62DRAFT_688337</name>
</gene>
<evidence type="ECO:0000313" key="2">
    <source>
        <dbReference type="EMBL" id="KAG7439800.1"/>
    </source>
</evidence>
<comment type="caution">
    <text evidence="2">The sequence shown here is derived from an EMBL/GenBank/DDBJ whole genome shotgun (WGS) entry which is preliminary data.</text>
</comment>
<feature type="compositionally biased region" description="Polar residues" evidence="1">
    <location>
        <begin position="78"/>
        <end position="89"/>
    </location>
</feature>
<protein>
    <submittedName>
        <fullName evidence="2">Uncharacterized protein</fullName>
    </submittedName>
</protein>
<name>A0A9P7VG65_9AGAR</name>
<evidence type="ECO:0000313" key="3">
    <source>
        <dbReference type="Proteomes" id="UP000812287"/>
    </source>
</evidence>
<dbReference type="Proteomes" id="UP000812287">
    <property type="component" value="Unassembled WGS sequence"/>
</dbReference>
<evidence type="ECO:0000256" key="1">
    <source>
        <dbReference type="SAM" id="MobiDB-lite"/>
    </source>
</evidence>
<accession>A0A9P7VG65</accession>
<dbReference type="RefSeq" id="XP_043033300.1">
    <property type="nucleotide sequence ID" value="XM_043181881.1"/>
</dbReference>
<dbReference type="GeneID" id="66104177"/>
<proteinExistence type="predicted"/>
<dbReference type="EMBL" id="MU250583">
    <property type="protein sequence ID" value="KAG7439800.1"/>
    <property type="molecule type" value="Genomic_DNA"/>
</dbReference>
<organism evidence="2 3">
    <name type="scientific">Guyanagaster necrorhizus</name>
    <dbReference type="NCBI Taxonomy" id="856835"/>
    <lineage>
        <taxon>Eukaryota</taxon>
        <taxon>Fungi</taxon>
        <taxon>Dikarya</taxon>
        <taxon>Basidiomycota</taxon>
        <taxon>Agaricomycotina</taxon>
        <taxon>Agaricomycetes</taxon>
        <taxon>Agaricomycetidae</taxon>
        <taxon>Agaricales</taxon>
        <taxon>Marasmiineae</taxon>
        <taxon>Physalacriaceae</taxon>
        <taxon>Guyanagaster</taxon>
    </lineage>
</organism>
<reference evidence="2" key="1">
    <citation type="submission" date="2020-11" db="EMBL/GenBank/DDBJ databases">
        <title>Adaptations for nitrogen fixation in a non-lichenized fungal sporocarp promotes dispersal by wood-feeding termites.</title>
        <authorList>
            <consortium name="DOE Joint Genome Institute"/>
            <person name="Koch R.A."/>
            <person name="Yoon G."/>
            <person name="Arayal U."/>
            <person name="Lail K."/>
            <person name="Amirebrahimi M."/>
            <person name="Labutti K."/>
            <person name="Lipzen A."/>
            <person name="Riley R."/>
            <person name="Barry K."/>
            <person name="Henrissat B."/>
            <person name="Grigoriev I.V."/>
            <person name="Herr J.R."/>
            <person name="Aime M.C."/>
        </authorList>
    </citation>
    <scope>NUCLEOTIDE SEQUENCE</scope>
    <source>
        <strain evidence="2">MCA 3950</strain>
    </source>
</reference>
<feature type="compositionally biased region" description="Basic residues" evidence="1">
    <location>
        <begin position="59"/>
        <end position="77"/>
    </location>
</feature>
<keyword evidence="3" id="KW-1185">Reference proteome</keyword>
<sequence>MQKDYQRNSKLHHSLGEPQYYIRQLTDGSENIMSQHPLSGPPVVLLPQRYASSTSSLHHVPRGRSLHGKSVPMHHRTASTPNLSTSPYCESQHKTSREDDLATSFGMLEISRRRKSEYSFSSQSAGKALSHGHRSSPTPPITFCDFGFNPPVCGFIHVRETPRQLGKPNWDCELKEKFPMILQITQNIMALILNTV</sequence>
<feature type="region of interest" description="Disordered" evidence="1">
    <location>
        <begin position="54"/>
        <end position="96"/>
    </location>
</feature>
<dbReference type="AlphaFoldDB" id="A0A9P7VG65"/>